<dbReference type="Pfam" id="PF07525">
    <property type="entry name" value="SOCS_box"/>
    <property type="match status" value="1"/>
</dbReference>
<dbReference type="Gene3D" id="1.25.40.20">
    <property type="entry name" value="Ankyrin repeat-containing domain"/>
    <property type="match status" value="1"/>
</dbReference>
<name>A0A9D4RDL4_DREPO</name>
<keyword evidence="1" id="KW-0677">Repeat</keyword>
<dbReference type="SMART" id="SM00969">
    <property type="entry name" value="SOCS_box"/>
    <property type="match status" value="1"/>
</dbReference>
<evidence type="ECO:0000256" key="1">
    <source>
        <dbReference type="ARBA" id="ARBA00022737"/>
    </source>
</evidence>
<dbReference type="InterPro" id="IPR002110">
    <property type="entry name" value="Ankyrin_rpt"/>
</dbReference>
<protein>
    <recommendedName>
        <fullName evidence="4">SOCS box domain-containing protein</fullName>
    </recommendedName>
</protein>
<dbReference type="InterPro" id="IPR036036">
    <property type="entry name" value="SOCS_box-like_dom_sf"/>
</dbReference>
<reference evidence="5" key="2">
    <citation type="submission" date="2020-11" db="EMBL/GenBank/DDBJ databases">
        <authorList>
            <person name="McCartney M.A."/>
            <person name="Auch B."/>
            <person name="Kono T."/>
            <person name="Mallez S."/>
            <person name="Becker A."/>
            <person name="Gohl D.M."/>
            <person name="Silverstein K.A.T."/>
            <person name="Koren S."/>
            <person name="Bechman K.B."/>
            <person name="Herman A."/>
            <person name="Abrahante J.E."/>
            <person name="Garbe J."/>
        </authorList>
    </citation>
    <scope>NUCLEOTIDE SEQUENCE</scope>
    <source>
        <strain evidence="5">Duluth1</strain>
        <tissue evidence="5">Whole animal</tissue>
    </source>
</reference>
<evidence type="ECO:0000256" key="2">
    <source>
        <dbReference type="ARBA" id="ARBA00023043"/>
    </source>
</evidence>
<feature type="repeat" description="ANK" evidence="3">
    <location>
        <begin position="161"/>
        <end position="193"/>
    </location>
</feature>
<evidence type="ECO:0000313" key="5">
    <source>
        <dbReference type="EMBL" id="KAH3862772.1"/>
    </source>
</evidence>
<dbReference type="Proteomes" id="UP000828390">
    <property type="component" value="Unassembled WGS sequence"/>
</dbReference>
<dbReference type="GO" id="GO:0035556">
    <property type="term" value="P:intracellular signal transduction"/>
    <property type="evidence" value="ECO:0007669"/>
    <property type="project" value="InterPro"/>
</dbReference>
<dbReference type="SUPFAM" id="SSF158235">
    <property type="entry name" value="SOCS box-like"/>
    <property type="match status" value="1"/>
</dbReference>
<dbReference type="Pfam" id="PF12796">
    <property type="entry name" value="Ank_2"/>
    <property type="match status" value="1"/>
</dbReference>
<dbReference type="PROSITE" id="PS50297">
    <property type="entry name" value="ANK_REP_REGION"/>
    <property type="match status" value="1"/>
</dbReference>
<dbReference type="OrthoDB" id="194358at2759"/>
<dbReference type="PROSITE" id="PS50088">
    <property type="entry name" value="ANK_REPEAT"/>
    <property type="match status" value="1"/>
</dbReference>
<dbReference type="PROSITE" id="PS50225">
    <property type="entry name" value="SOCS"/>
    <property type="match status" value="1"/>
</dbReference>
<organism evidence="5 6">
    <name type="scientific">Dreissena polymorpha</name>
    <name type="common">Zebra mussel</name>
    <name type="synonym">Mytilus polymorpha</name>
    <dbReference type="NCBI Taxonomy" id="45954"/>
    <lineage>
        <taxon>Eukaryota</taxon>
        <taxon>Metazoa</taxon>
        <taxon>Spiralia</taxon>
        <taxon>Lophotrochozoa</taxon>
        <taxon>Mollusca</taxon>
        <taxon>Bivalvia</taxon>
        <taxon>Autobranchia</taxon>
        <taxon>Heteroconchia</taxon>
        <taxon>Euheterodonta</taxon>
        <taxon>Imparidentia</taxon>
        <taxon>Neoheterodontei</taxon>
        <taxon>Myida</taxon>
        <taxon>Dreissenoidea</taxon>
        <taxon>Dreissenidae</taxon>
        <taxon>Dreissena</taxon>
    </lineage>
</organism>
<sequence>MSAQSSIWQTVANRELQCVNKVVIPRTMGDNCRAKIIPPTSFKPVNDYNLSQLAFDLYMACISGDEEAVRSILMSHPDVDVNISVKGATVLSLSLQKRQFHIFSMLMRQHERTKKFDLNKCSKDSMNRCEPPVITACRMHFFEGVKALINNGADIDSVDHLGHTALWVAARQQMPDLVEYLICNGASVNKTDTYHHTPLIAAMMYRVSSGIIKMLIINGSSLEGPRHPANTQLSPLFWSLKYKTHEILKLLITIGVSNSEIRYVRRLLHARNDGQKFIELLDTEARTPRTLKQICRREVRNSVSEVCQGKNFLQRMNQLQIPTILKQYLLLRQ</sequence>
<dbReference type="AlphaFoldDB" id="A0A9D4RDL4"/>
<dbReference type="InterPro" id="IPR036770">
    <property type="entry name" value="Ankyrin_rpt-contain_sf"/>
</dbReference>
<comment type="caution">
    <text evidence="5">The sequence shown here is derived from an EMBL/GenBank/DDBJ whole genome shotgun (WGS) entry which is preliminary data.</text>
</comment>
<dbReference type="SUPFAM" id="SSF48403">
    <property type="entry name" value="Ankyrin repeat"/>
    <property type="match status" value="1"/>
</dbReference>
<dbReference type="PANTHER" id="PTHR24198:SF165">
    <property type="entry name" value="ANKYRIN REPEAT-CONTAINING PROTEIN-RELATED"/>
    <property type="match status" value="1"/>
</dbReference>
<reference evidence="5" key="1">
    <citation type="journal article" date="2019" name="bioRxiv">
        <title>The Genome of the Zebra Mussel, Dreissena polymorpha: A Resource for Invasive Species Research.</title>
        <authorList>
            <person name="McCartney M.A."/>
            <person name="Auch B."/>
            <person name="Kono T."/>
            <person name="Mallez S."/>
            <person name="Zhang Y."/>
            <person name="Obille A."/>
            <person name="Becker A."/>
            <person name="Abrahante J.E."/>
            <person name="Garbe J."/>
            <person name="Badalamenti J.P."/>
            <person name="Herman A."/>
            <person name="Mangelson H."/>
            <person name="Liachko I."/>
            <person name="Sullivan S."/>
            <person name="Sone E.D."/>
            <person name="Koren S."/>
            <person name="Silverstein K.A.T."/>
            <person name="Beckman K.B."/>
            <person name="Gohl D.M."/>
        </authorList>
    </citation>
    <scope>NUCLEOTIDE SEQUENCE</scope>
    <source>
        <strain evidence="5">Duluth1</strain>
        <tissue evidence="5">Whole animal</tissue>
    </source>
</reference>
<feature type="domain" description="SOCS box" evidence="4">
    <location>
        <begin position="281"/>
        <end position="333"/>
    </location>
</feature>
<dbReference type="CDD" id="cd03716">
    <property type="entry name" value="SOCS_ASB_like"/>
    <property type="match status" value="1"/>
</dbReference>
<dbReference type="PANTHER" id="PTHR24198">
    <property type="entry name" value="ANKYRIN REPEAT AND PROTEIN KINASE DOMAIN-CONTAINING PROTEIN"/>
    <property type="match status" value="1"/>
</dbReference>
<proteinExistence type="predicted"/>
<evidence type="ECO:0000259" key="4">
    <source>
        <dbReference type="PROSITE" id="PS50225"/>
    </source>
</evidence>
<accession>A0A9D4RDL4</accession>
<keyword evidence="2 3" id="KW-0040">ANK repeat</keyword>
<evidence type="ECO:0000256" key="3">
    <source>
        <dbReference type="PROSITE-ProRule" id="PRU00023"/>
    </source>
</evidence>
<dbReference type="EMBL" id="JAIWYP010000002">
    <property type="protein sequence ID" value="KAH3862772.1"/>
    <property type="molecule type" value="Genomic_DNA"/>
</dbReference>
<dbReference type="InterPro" id="IPR001496">
    <property type="entry name" value="SOCS_box"/>
</dbReference>
<evidence type="ECO:0000313" key="6">
    <source>
        <dbReference type="Proteomes" id="UP000828390"/>
    </source>
</evidence>
<keyword evidence="6" id="KW-1185">Reference proteome</keyword>
<dbReference type="SMART" id="SM00248">
    <property type="entry name" value="ANK"/>
    <property type="match status" value="5"/>
</dbReference>
<gene>
    <name evidence="5" type="ORF">DPMN_025746</name>
</gene>